<keyword evidence="8" id="KW-0378">Hydrolase</keyword>
<comment type="similarity">
    <text evidence="3">Belongs to the peptidase S33 family.</text>
</comment>
<gene>
    <name evidence="11" type="ORF">HEB94_004987</name>
</gene>
<dbReference type="AlphaFoldDB" id="A0A927MWY9"/>
<evidence type="ECO:0000259" key="10">
    <source>
        <dbReference type="Pfam" id="PF00561"/>
    </source>
</evidence>
<organism evidence="11 12">
    <name type="scientific">Actinopolymorpha pittospori</name>
    <dbReference type="NCBI Taxonomy" id="648752"/>
    <lineage>
        <taxon>Bacteria</taxon>
        <taxon>Bacillati</taxon>
        <taxon>Actinomycetota</taxon>
        <taxon>Actinomycetes</taxon>
        <taxon>Propionibacteriales</taxon>
        <taxon>Actinopolymorphaceae</taxon>
        <taxon>Actinopolymorpha</taxon>
    </lineage>
</organism>
<dbReference type="PRINTS" id="PR00793">
    <property type="entry name" value="PROAMNOPTASE"/>
</dbReference>
<name>A0A927MWY9_9ACTN</name>
<dbReference type="PANTHER" id="PTHR43722:SF1">
    <property type="entry name" value="PROLINE IMINOPEPTIDASE"/>
    <property type="match status" value="1"/>
</dbReference>
<evidence type="ECO:0000313" key="11">
    <source>
        <dbReference type="EMBL" id="MBE1608139.1"/>
    </source>
</evidence>
<dbReference type="GO" id="GO:0005737">
    <property type="term" value="C:cytoplasm"/>
    <property type="evidence" value="ECO:0007669"/>
    <property type="project" value="UniProtKB-SubCell"/>
</dbReference>
<dbReference type="Gene3D" id="3.40.50.1820">
    <property type="entry name" value="alpha/beta hydrolase"/>
    <property type="match status" value="1"/>
</dbReference>
<evidence type="ECO:0000256" key="2">
    <source>
        <dbReference type="ARBA" id="ARBA00004496"/>
    </source>
</evidence>
<evidence type="ECO:0000256" key="9">
    <source>
        <dbReference type="ARBA" id="ARBA00029605"/>
    </source>
</evidence>
<dbReference type="Proteomes" id="UP000638648">
    <property type="component" value="Unassembled WGS sequence"/>
</dbReference>
<evidence type="ECO:0000313" key="12">
    <source>
        <dbReference type="Proteomes" id="UP000638648"/>
    </source>
</evidence>
<dbReference type="SUPFAM" id="SSF53474">
    <property type="entry name" value="alpha/beta-Hydrolases"/>
    <property type="match status" value="1"/>
</dbReference>
<reference evidence="11" key="1">
    <citation type="submission" date="2020-10" db="EMBL/GenBank/DDBJ databases">
        <title>Sequencing the genomes of 1000 actinobacteria strains.</title>
        <authorList>
            <person name="Klenk H.-P."/>
        </authorList>
    </citation>
    <scope>NUCLEOTIDE SEQUENCE</scope>
    <source>
        <strain evidence="11">DSM 45354</strain>
    </source>
</reference>
<dbReference type="GO" id="GO:0004177">
    <property type="term" value="F:aminopeptidase activity"/>
    <property type="evidence" value="ECO:0007669"/>
    <property type="project" value="UniProtKB-KW"/>
</dbReference>
<evidence type="ECO:0000256" key="3">
    <source>
        <dbReference type="ARBA" id="ARBA00010088"/>
    </source>
</evidence>
<proteinExistence type="inferred from homology"/>
<keyword evidence="7" id="KW-0645">Protease</keyword>
<comment type="subcellular location">
    <subcellularLocation>
        <location evidence="2">Cytoplasm</location>
    </subcellularLocation>
</comment>
<comment type="caution">
    <text evidence="11">The sequence shown here is derived from an EMBL/GenBank/DDBJ whole genome shotgun (WGS) entry which is preliminary data.</text>
</comment>
<dbReference type="RefSeq" id="WP_238361608.1">
    <property type="nucleotide sequence ID" value="NZ_JADBEM010000001.1"/>
</dbReference>
<evidence type="ECO:0000256" key="5">
    <source>
        <dbReference type="ARBA" id="ARBA00022438"/>
    </source>
</evidence>
<dbReference type="InterPro" id="IPR005944">
    <property type="entry name" value="Pro_iminopeptidase"/>
</dbReference>
<evidence type="ECO:0000256" key="1">
    <source>
        <dbReference type="ARBA" id="ARBA00001585"/>
    </source>
</evidence>
<dbReference type="InterPro" id="IPR002410">
    <property type="entry name" value="Peptidase_S33"/>
</dbReference>
<feature type="domain" description="AB hydrolase-1" evidence="10">
    <location>
        <begin position="31"/>
        <end position="124"/>
    </location>
</feature>
<sequence length="137" mass="14949">MEPYDHGMLDVGDGHSVYWMACGNPDGKPALYVHGGPGSGCGARSPGQFDPAVYRVVSFDQRNCGRSTPHASEPEIDLSTNTTDHLIRDMEQLREHLGIDKWLLFGVSWGSVLSLTYALRHPEPRSVDGGLVILVCV</sequence>
<keyword evidence="12" id="KW-1185">Reference proteome</keyword>
<dbReference type="InterPro" id="IPR000073">
    <property type="entry name" value="AB_hydrolase_1"/>
</dbReference>
<dbReference type="InterPro" id="IPR029058">
    <property type="entry name" value="AB_hydrolase_fold"/>
</dbReference>
<dbReference type="PANTHER" id="PTHR43722">
    <property type="entry name" value="PROLINE IMINOPEPTIDASE"/>
    <property type="match status" value="1"/>
</dbReference>
<evidence type="ECO:0000256" key="8">
    <source>
        <dbReference type="ARBA" id="ARBA00022801"/>
    </source>
</evidence>
<keyword evidence="5" id="KW-0031">Aminopeptidase</keyword>
<evidence type="ECO:0000256" key="4">
    <source>
        <dbReference type="ARBA" id="ARBA00012568"/>
    </source>
</evidence>
<dbReference type="EMBL" id="JADBEM010000001">
    <property type="protein sequence ID" value="MBE1608139.1"/>
    <property type="molecule type" value="Genomic_DNA"/>
</dbReference>
<dbReference type="Pfam" id="PF00561">
    <property type="entry name" value="Abhydrolase_1"/>
    <property type="match status" value="1"/>
</dbReference>
<accession>A0A927MWY9</accession>
<dbReference type="GO" id="GO:0006508">
    <property type="term" value="P:proteolysis"/>
    <property type="evidence" value="ECO:0007669"/>
    <property type="project" value="UniProtKB-KW"/>
</dbReference>
<comment type="catalytic activity">
    <reaction evidence="1">
        <text>Release of N-terminal proline from a peptide.</text>
        <dbReference type="EC" id="3.4.11.5"/>
    </reaction>
</comment>
<keyword evidence="6" id="KW-0963">Cytoplasm</keyword>
<protein>
    <recommendedName>
        <fullName evidence="4">prolyl aminopeptidase</fullName>
        <ecNumber evidence="4">3.4.11.5</ecNumber>
    </recommendedName>
    <alternativeName>
        <fullName evidence="9">Prolyl aminopeptidase</fullName>
    </alternativeName>
</protein>
<evidence type="ECO:0000256" key="6">
    <source>
        <dbReference type="ARBA" id="ARBA00022490"/>
    </source>
</evidence>
<evidence type="ECO:0000256" key="7">
    <source>
        <dbReference type="ARBA" id="ARBA00022670"/>
    </source>
</evidence>
<dbReference type="EC" id="3.4.11.5" evidence="4"/>